<feature type="transmembrane region" description="Helical" evidence="15">
    <location>
        <begin position="163"/>
        <end position="186"/>
    </location>
</feature>
<dbReference type="GO" id="GO:0015385">
    <property type="term" value="F:sodium:proton antiporter activity"/>
    <property type="evidence" value="ECO:0007669"/>
    <property type="project" value="InterPro"/>
</dbReference>
<evidence type="ECO:0000313" key="19">
    <source>
        <dbReference type="Proteomes" id="UP000472267"/>
    </source>
</evidence>
<dbReference type="Gene3D" id="6.10.140.1330">
    <property type="match status" value="1"/>
</dbReference>
<dbReference type="PRINTS" id="PR01088">
    <property type="entry name" value="NAHEXCHNGR6"/>
</dbReference>
<evidence type="ECO:0000256" key="1">
    <source>
        <dbReference type="ARBA" id="ARBA00004195"/>
    </source>
</evidence>
<dbReference type="PRINTS" id="PR01084">
    <property type="entry name" value="NAHEXCHNGR"/>
</dbReference>
<protein>
    <recommendedName>
        <fullName evidence="13">Sodium/hydrogen exchanger</fullName>
    </recommendedName>
</protein>
<feature type="transmembrane region" description="Helical" evidence="15">
    <location>
        <begin position="278"/>
        <end position="303"/>
    </location>
</feature>
<name>A0A672G638_SALFA</name>
<dbReference type="GO" id="GO:0005886">
    <property type="term" value="C:plasma membrane"/>
    <property type="evidence" value="ECO:0007669"/>
    <property type="project" value="UniProtKB-SubCell"/>
</dbReference>
<evidence type="ECO:0000256" key="14">
    <source>
        <dbReference type="SAM" id="MobiDB-lite"/>
    </source>
</evidence>
<reference evidence="18" key="3">
    <citation type="submission" date="2025-09" db="UniProtKB">
        <authorList>
            <consortium name="Ensembl"/>
        </authorList>
    </citation>
    <scope>IDENTIFICATION</scope>
</reference>
<feature type="transmembrane region" description="Helical" evidence="15">
    <location>
        <begin position="464"/>
        <end position="485"/>
    </location>
</feature>
<feature type="transmembrane region" description="Helical" evidence="15">
    <location>
        <begin position="399"/>
        <end position="418"/>
    </location>
</feature>
<keyword evidence="19" id="KW-1185">Reference proteome</keyword>
<feature type="signal peptide" evidence="16">
    <location>
        <begin position="1"/>
        <end position="33"/>
    </location>
</feature>
<dbReference type="PANTHER" id="PTHR10110">
    <property type="entry name" value="SODIUM/HYDROGEN EXCHANGER"/>
    <property type="match status" value="1"/>
</dbReference>
<dbReference type="InterPro" id="IPR018422">
    <property type="entry name" value="Cation/H_exchanger_CPA1"/>
</dbReference>
<dbReference type="PANTHER" id="PTHR10110:SF153">
    <property type="entry name" value="SODIUM_HYDROGEN EXCHANGER"/>
    <property type="match status" value="1"/>
</dbReference>
<feature type="transmembrane region" description="Helical" evidence="15">
    <location>
        <begin position="134"/>
        <end position="151"/>
    </location>
</feature>
<evidence type="ECO:0000256" key="15">
    <source>
        <dbReference type="SAM" id="Phobius"/>
    </source>
</evidence>
<evidence type="ECO:0000256" key="8">
    <source>
        <dbReference type="ARBA" id="ARBA00022989"/>
    </source>
</evidence>
<evidence type="ECO:0000313" key="18">
    <source>
        <dbReference type="Ensembl" id="ENSSFAP00005006564.1"/>
    </source>
</evidence>
<keyword evidence="7" id="KW-0967">Endosome</keyword>
<evidence type="ECO:0000259" key="17">
    <source>
        <dbReference type="Pfam" id="PF00999"/>
    </source>
</evidence>
<feature type="transmembrane region" description="Helical" evidence="15">
    <location>
        <begin position="87"/>
        <end position="104"/>
    </location>
</feature>
<evidence type="ECO:0000256" key="5">
    <source>
        <dbReference type="ARBA" id="ARBA00022475"/>
    </source>
</evidence>
<evidence type="ECO:0000256" key="6">
    <source>
        <dbReference type="ARBA" id="ARBA00022692"/>
    </source>
</evidence>
<dbReference type="NCBIfam" id="TIGR00840">
    <property type="entry name" value="b_cpa1"/>
    <property type="match status" value="1"/>
</dbReference>
<dbReference type="GO" id="GO:0098719">
    <property type="term" value="P:sodium ion import across plasma membrane"/>
    <property type="evidence" value="ECO:0007669"/>
    <property type="project" value="TreeGrafter"/>
</dbReference>
<feature type="region of interest" description="Disordered" evidence="14">
    <location>
        <begin position="594"/>
        <end position="619"/>
    </location>
</feature>
<dbReference type="GO" id="GO:0051453">
    <property type="term" value="P:regulation of intracellular pH"/>
    <property type="evidence" value="ECO:0007669"/>
    <property type="project" value="TreeGrafter"/>
</dbReference>
<feature type="domain" description="Cation/H+ exchanger transmembrane" evidence="17">
    <location>
        <begin position="68"/>
        <end position="492"/>
    </location>
</feature>
<organism evidence="18 19">
    <name type="scientific">Salarias fasciatus</name>
    <name type="common">Jewelled blenny</name>
    <name type="synonym">Blennius fasciatus</name>
    <dbReference type="NCBI Taxonomy" id="181472"/>
    <lineage>
        <taxon>Eukaryota</taxon>
        <taxon>Metazoa</taxon>
        <taxon>Chordata</taxon>
        <taxon>Craniata</taxon>
        <taxon>Vertebrata</taxon>
        <taxon>Euteleostomi</taxon>
        <taxon>Actinopterygii</taxon>
        <taxon>Neopterygii</taxon>
        <taxon>Teleostei</taxon>
        <taxon>Neoteleostei</taxon>
        <taxon>Acanthomorphata</taxon>
        <taxon>Ovalentaria</taxon>
        <taxon>Blenniimorphae</taxon>
        <taxon>Blenniiformes</taxon>
        <taxon>Blennioidei</taxon>
        <taxon>Blenniidae</taxon>
        <taxon>Salariinae</taxon>
        <taxon>Salarias</taxon>
    </lineage>
</organism>
<evidence type="ECO:0000256" key="2">
    <source>
        <dbReference type="ARBA" id="ARBA00004651"/>
    </source>
</evidence>
<evidence type="ECO:0000256" key="13">
    <source>
        <dbReference type="RuleBase" id="RU003722"/>
    </source>
</evidence>
<evidence type="ECO:0000256" key="11">
    <source>
        <dbReference type="ARBA" id="ARBA00023136"/>
    </source>
</evidence>
<dbReference type="InterPro" id="IPR004709">
    <property type="entry name" value="NaH_exchanger"/>
</dbReference>
<dbReference type="Pfam" id="PF00999">
    <property type="entry name" value="Na_H_Exchanger"/>
    <property type="match status" value="1"/>
</dbReference>
<keyword evidence="10 13" id="KW-0406">Ion transport</keyword>
<dbReference type="Proteomes" id="UP000472267">
    <property type="component" value="Chromosome 10"/>
</dbReference>
<proteinExistence type="inferred from homology"/>
<keyword evidence="11 15" id="KW-0472">Membrane</keyword>
<dbReference type="GO" id="GO:0015386">
    <property type="term" value="F:potassium:proton antiporter activity"/>
    <property type="evidence" value="ECO:0007669"/>
    <property type="project" value="TreeGrafter"/>
</dbReference>
<keyword evidence="16" id="KW-0732">Signal</keyword>
<feature type="transmembrane region" description="Helical" evidence="15">
    <location>
        <begin position="57"/>
        <end position="75"/>
    </location>
</feature>
<dbReference type="Ensembl" id="ENSSFAT00005006896.1">
    <property type="protein sequence ID" value="ENSSFAP00005006564.1"/>
    <property type="gene ID" value="ENSSFAG00005003553.1"/>
</dbReference>
<evidence type="ECO:0000256" key="3">
    <source>
        <dbReference type="ARBA" id="ARBA00007367"/>
    </source>
</evidence>
<feature type="transmembrane region" description="Helical" evidence="15">
    <location>
        <begin position="323"/>
        <end position="351"/>
    </location>
</feature>
<dbReference type="InterPro" id="IPR006153">
    <property type="entry name" value="Cation/H_exchanger_TM"/>
</dbReference>
<keyword evidence="5" id="KW-1003">Cell membrane</keyword>
<sequence>MGFPPRRCPGVRPSKAPLLLPFLLTALLVGSRGDGNAMDNVATERLAEESHRQDSANLLIFIMLLTLTILTIWLFKHRRFRFLHETGLAMIYGLLVGVILRFGIHVPQSMSDVTLSCGEVSRSKGHQVTFDPEVFFNILLPPIIFHAGYSLKRRHFFRNIGSILAYAFMGTVISCFVIGLIMYGFVSFMKVVGQLGGDFFFTDCLFFGAIVSATDPVTVLAIFNELKVDVDLYALLFGESVLNDAVAIVLSSSIVAYQPAGDNSHSFEAMALLKSFGIFLGVFSGSFALGVATGVMTALISFLSPHVTKFTKLRDFPLLETALFFLMSWSTFLLAEACGFTGVVAVLFCGITQAHYTFNNLSPESQDRTKQLFELLNFLAENFIFSYMGLTLFSFQSHVFNPLFIIGAFVAVFLGRAANIYPLSFLLNLGRKNKIGSNFQHVMMFAGLRGAMTFALSIRDTATYARQMMFSTTLLIVFFTVWICGGGTMPMLSFMSIPVGVDSDQENSRRNTKHESAWPFRIWYTFDHNYLKPLLTHSGPPLTATLPACCGPLARCLTSPQAYENEGQLHDDDSDFVMNDAGVGSMYADVTVSTDASGSRTVNPGRPSSGGGGPFDEGLDHELARAEHEVAIRGTRLVLPMDDPAEHPTTVTLPPPPSPPRSDPRRHRL</sequence>
<evidence type="ECO:0000256" key="12">
    <source>
        <dbReference type="ARBA" id="ARBA00023201"/>
    </source>
</evidence>
<feature type="region of interest" description="Disordered" evidence="14">
    <location>
        <begin position="638"/>
        <end position="669"/>
    </location>
</feature>
<keyword evidence="12 13" id="KW-0739">Sodium transport</keyword>
<evidence type="ECO:0000256" key="16">
    <source>
        <dbReference type="SAM" id="SignalP"/>
    </source>
</evidence>
<evidence type="ECO:0000256" key="4">
    <source>
        <dbReference type="ARBA" id="ARBA00022448"/>
    </source>
</evidence>
<evidence type="ECO:0000256" key="9">
    <source>
        <dbReference type="ARBA" id="ARBA00023053"/>
    </source>
</evidence>
<keyword evidence="4 13" id="KW-0813">Transport</keyword>
<comment type="subcellular location">
    <subcellularLocation>
        <location evidence="2">Cell membrane</location>
        <topology evidence="2">Multi-pass membrane protein</topology>
    </subcellularLocation>
    <subcellularLocation>
        <location evidence="1">Recycling endosome membrane</location>
        <topology evidence="1">Multi-pass membrane protein</topology>
    </subcellularLocation>
</comment>
<dbReference type="GO" id="GO:0055038">
    <property type="term" value="C:recycling endosome membrane"/>
    <property type="evidence" value="ECO:0007669"/>
    <property type="project" value="UniProtKB-SubCell"/>
</dbReference>
<keyword evidence="9" id="KW-0915">Sodium</keyword>
<feature type="transmembrane region" description="Helical" evidence="15">
    <location>
        <begin position="372"/>
        <end position="393"/>
    </location>
</feature>
<keyword evidence="6 13" id="KW-0812">Transmembrane</keyword>
<evidence type="ECO:0000256" key="7">
    <source>
        <dbReference type="ARBA" id="ARBA00022753"/>
    </source>
</evidence>
<reference evidence="18" key="2">
    <citation type="submission" date="2025-08" db="UniProtKB">
        <authorList>
            <consortium name="Ensembl"/>
        </authorList>
    </citation>
    <scope>IDENTIFICATION</scope>
</reference>
<keyword evidence="8 15" id="KW-1133">Transmembrane helix</keyword>
<comment type="similarity">
    <text evidence="3 13">Belongs to the monovalent cation:proton antiporter 1 (CPA1) transporter (TC 2.A.36) family.</text>
</comment>
<feature type="chain" id="PRO_5025381782" description="Sodium/hydrogen exchanger" evidence="16">
    <location>
        <begin position="34"/>
        <end position="669"/>
    </location>
</feature>
<evidence type="ECO:0000256" key="10">
    <source>
        <dbReference type="ARBA" id="ARBA00023065"/>
    </source>
</evidence>
<accession>A0A672G638</accession>
<keyword evidence="13" id="KW-0050">Antiport</keyword>
<reference evidence="18" key="1">
    <citation type="submission" date="2019-06" db="EMBL/GenBank/DDBJ databases">
        <authorList>
            <consortium name="Wellcome Sanger Institute Data Sharing"/>
        </authorList>
    </citation>
    <scope>NUCLEOTIDE SEQUENCE [LARGE SCALE GENOMIC DNA]</scope>
</reference>
<dbReference type="AlphaFoldDB" id="A0A672G638"/>
<dbReference type="InterPro" id="IPR002090">
    <property type="entry name" value="NHE-6/7/9"/>
</dbReference>
<gene>
    <name evidence="18" type="primary">LOC115395541</name>
</gene>